<evidence type="ECO:0000256" key="1">
    <source>
        <dbReference type="ARBA" id="ARBA00022468"/>
    </source>
</evidence>
<keyword evidence="1" id="KW-0343">GTPase activation</keyword>
<proteinExistence type="predicted"/>
<dbReference type="EnsemblMetazoa" id="PPAI009043-RA">
    <property type="protein sequence ID" value="PPAI009043-PA"/>
    <property type="gene ID" value="PPAI009043"/>
</dbReference>
<dbReference type="PANTHER" id="PTHR14963:SF7">
    <property type="entry name" value="RHO GTPASE-ACTIVATING PROTEIN 19"/>
    <property type="match status" value="1"/>
</dbReference>
<accession>A0A1B0GQ95</accession>
<dbReference type="VEuPathDB" id="VectorBase:PPAI009043"/>
<dbReference type="PROSITE" id="PS50238">
    <property type="entry name" value="RHOGAP"/>
    <property type="match status" value="1"/>
</dbReference>
<dbReference type="Pfam" id="PF00620">
    <property type="entry name" value="RhoGAP"/>
    <property type="match status" value="1"/>
</dbReference>
<dbReference type="PANTHER" id="PTHR14963">
    <property type="entry name" value="RHO GTPASE ACTIVATING PROTEIN 18,19-RELATED"/>
    <property type="match status" value="1"/>
</dbReference>
<dbReference type="GO" id="GO:0051056">
    <property type="term" value="P:regulation of small GTPase mediated signal transduction"/>
    <property type="evidence" value="ECO:0007669"/>
    <property type="project" value="TreeGrafter"/>
</dbReference>
<name>A0A1B0GQ95_PHLPP</name>
<dbReference type="InterPro" id="IPR000198">
    <property type="entry name" value="RhoGAP_dom"/>
</dbReference>
<sequence length="403" mass="45667">MSCRSLADRLRLENYEQFTILVRMHLSFELDLNTEEFENEPDDRGIFRKLNRLHRKAKGCASAKTGSPTDGMKQSLTPEIMEQMHKLMDFLWMEENIVQEGVFRRTGALSRQAELKNAMCLGQKVDLSKATFTVHDCASVFKAFLAELPEPLLTDAYHSAHCQLAQLVANGTEGLEGRLINSLQLLFLLLPNENRHLLERLLALLHRTTTFVDRNKMSATSLATLFTPHLICPRKLPPETLHSMSQQMSSVVAFMITKGPSLFDIPERLSTDIQAYFAEQSRKRSLTPGQVLDESVTSDSTAATVYSFVDREKTAQAHNSNYTTDTALAQLYAHIQSLPESSKKRKLINKFNKENGQGTPLMMNREKSAKMSLGDSIKRHIFHRSLLSRTPKRSRTPLKNISE</sequence>
<dbReference type="AlphaFoldDB" id="A0A1B0GQ95"/>
<dbReference type="Gene3D" id="1.10.555.10">
    <property type="entry name" value="Rho GTPase activation protein"/>
    <property type="match status" value="1"/>
</dbReference>
<dbReference type="SUPFAM" id="SSF48350">
    <property type="entry name" value="GTPase activation domain, GAP"/>
    <property type="match status" value="1"/>
</dbReference>
<dbReference type="VEuPathDB" id="VectorBase:PPAPM1_000047"/>
<dbReference type="GO" id="GO:0005096">
    <property type="term" value="F:GTPase activator activity"/>
    <property type="evidence" value="ECO:0007669"/>
    <property type="project" value="UniProtKB-KW"/>
</dbReference>
<dbReference type="SMART" id="SM00324">
    <property type="entry name" value="RhoGAP"/>
    <property type="match status" value="1"/>
</dbReference>
<dbReference type="EMBL" id="AJVK01006595">
    <property type="status" value="NOT_ANNOTATED_CDS"/>
    <property type="molecule type" value="Genomic_DNA"/>
</dbReference>
<dbReference type="GO" id="GO:0005737">
    <property type="term" value="C:cytoplasm"/>
    <property type="evidence" value="ECO:0007669"/>
    <property type="project" value="TreeGrafter"/>
</dbReference>
<reference evidence="2" key="1">
    <citation type="submission" date="2022-08" db="UniProtKB">
        <authorList>
            <consortium name="EnsemblMetazoa"/>
        </authorList>
    </citation>
    <scope>IDENTIFICATION</scope>
    <source>
        <strain evidence="2">Israel</strain>
    </source>
</reference>
<evidence type="ECO:0000313" key="3">
    <source>
        <dbReference type="Proteomes" id="UP000092462"/>
    </source>
</evidence>
<keyword evidence="3" id="KW-1185">Reference proteome</keyword>
<dbReference type="GO" id="GO:0007165">
    <property type="term" value="P:signal transduction"/>
    <property type="evidence" value="ECO:0007669"/>
    <property type="project" value="InterPro"/>
</dbReference>
<dbReference type="Proteomes" id="UP000092462">
    <property type="component" value="Unassembled WGS sequence"/>
</dbReference>
<dbReference type="InterPro" id="IPR008936">
    <property type="entry name" value="Rho_GTPase_activation_prot"/>
</dbReference>
<evidence type="ECO:0000313" key="2">
    <source>
        <dbReference type="EnsemblMetazoa" id="PPAI009043-PA"/>
    </source>
</evidence>
<protein>
    <submittedName>
        <fullName evidence="2">Uncharacterized protein</fullName>
    </submittedName>
</protein>
<organism evidence="2 3">
    <name type="scientific">Phlebotomus papatasi</name>
    <name type="common">Sandfly</name>
    <dbReference type="NCBI Taxonomy" id="29031"/>
    <lineage>
        <taxon>Eukaryota</taxon>
        <taxon>Metazoa</taxon>
        <taxon>Ecdysozoa</taxon>
        <taxon>Arthropoda</taxon>
        <taxon>Hexapoda</taxon>
        <taxon>Insecta</taxon>
        <taxon>Pterygota</taxon>
        <taxon>Neoptera</taxon>
        <taxon>Endopterygota</taxon>
        <taxon>Diptera</taxon>
        <taxon>Nematocera</taxon>
        <taxon>Psychodoidea</taxon>
        <taxon>Psychodidae</taxon>
        <taxon>Phlebotomus</taxon>
        <taxon>Phlebotomus</taxon>
    </lineage>
</organism>